<dbReference type="RefSeq" id="WP_222677531.1">
    <property type="nucleotide sequence ID" value="NZ_JABUBR010000006.1"/>
</dbReference>
<reference evidence="3 4" key="1">
    <citation type="submission" date="2020-06" db="EMBL/GenBank/DDBJ databases">
        <title>Taxonomy, biology and ecology of Rhodococcus bacteria occurring in California pistachio and other woody hosts as revealed by genome sequence analyses.</title>
        <authorList>
            <person name="Gai Y."/>
            <person name="Riely B."/>
        </authorList>
    </citation>
    <scope>NUCLEOTIDE SEQUENCE [LARGE SCALE GENOMIC DNA]</scope>
    <source>
        <strain evidence="3 4">BP-281</strain>
    </source>
</reference>
<organism evidence="3 4">
    <name type="scientific">Rhodococcoides corynebacterioides</name>
    <dbReference type="NCBI Taxonomy" id="53972"/>
    <lineage>
        <taxon>Bacteria</taxon>
        <taxon>Bacillati</taxon>
        <taxon>Actinomycetota</taxon>
        <taxon>Actinomycetes</taxon>
        <taxon>Mycobacteriales</taxon>
        <taxon>Nocardiaceae</taxon>
        <taxon>Rhodococcoides</taxon>
    </lineage>
</organism>
<dbReference type="EMBL" id="JABUBU010000003">
    <property type="protein sequence ID" value="MBY6366621.1"/>
    <property type="molecule type" value="Genomic_DNA"/>
</dbReference>
<accession>A0ABS7P617</accession>
<name>A0ABS7P617_9NOCA</name>
<feature type="transmembrane region" description="Helical" evidence="2">
    <location>
        <begin position="93"/>
        <end position="117"/>
    </location>
</feature>
<dbReference type="Proteomes" id="UP000825228">
    <property type="component" value="Unassembled WGS sequence"/>
</dbReference>
<evidence type="ECO:0000313" key="3">
    <source>
        <dbReference type="EMBL" id="MBY6366621.1"/>
    </source>
</evidence>
<feature type="transmembrane region" description="Helical" evidence="2">
    <location>
        <begin position="149"/>
        <end position="172"/>
    </location>
</feature>
<sequence length="179" mass="18846">MSDRYRDEYQGGYQGGYDDRTRAYGRQDPYAAPSPGPKPGSGLKFDVGPFVGGVVATAITTFLAGWVATAIVQAVYNRTDTRVFWMYGLSDPWIAGIYGALAAVLAGAFMLLLFQAVPSPNTFFSWIAGLIVVAVIVLPFLAAGAITAAIGAAIVNGLMGFVIVALLSTTAAKTYHGRP</sequence>
<keyword evidence="2" id="KW-1133">Transmembrane helix</keyword>
<evidence type="ECO:0000256" key="1">
    <source>
        <dbReference type="SAM" id="MobiDB-lite"/>
    </source>
</evidence>
<evidence type="ECO:0000313" key="4">
    <source>
        <dbReference type="Proteomes" id="UP000825228"/>
    </source>
</evidence>
<keyword evidence="2" id="KW-0472">Membrane</keyword>
<feature type="transmembrane region" description="Helical" evidence="2">
    <location>
        <begin position="50"/>
        <end position="72"/>
    </location>
</feature>
<proteinExistence type="predicted"/>
<feature type="region of interest" description="Disordered" evidence="1">
    <location>
        <begin position="1"/>
        <end position="37"/>
    </location>
</feature>
<protein>
    <recommendedName>
        <fullName evidence="5">Integral membrane protein</fullName>
    </recommendedName>
</protein>
<keyword evidence="2" id="KW-0812">Transmembrane</keyword>
<comment type="caution">
    <text evidence="3">The sequence shown here is derived from an EMBL/GenBank/DDBJ whole genome shotgun (WGS) entry which is preliminary data.</text>
</comment>
<evidence type="ECO:0000256" key="2">
    <source>
        <dbReference type="SAM" id="Phobius"/>
    </source>
</evidence>
<evidence type="ECO:0008006" key="5">
    <source>
        <dbReference type="Google" id="ProtNLM"/>
    </source>
</evidence>
<keyword evidence="4" id="KW-1185">Reference proteome</keyword>
<gene>
    <name evidence="3" type="ORF">HQ603_07640</name>
</gene>
<feature type="transmembrane region" description="Helical" evidence="2">
    <location>
        <begin position="123"/>
        <end position="142"/>
    </location>
</feature>